<evidence type="ECO:0000256" key="4">
    <source>
        <dbReference type="ARBA" id="ARBA00022490"/>
    </source>
</evidence>
<dbReference type="EMBL" id="JAVRBK010000008">
    <property type="protein sequence ID" value="KAK5639974.1"/>
    <property type="molecule type" value="Genomic_DNA"/>
</dbReference>
<evidence type="ECO:0000256" key="9">
    <source>
        <dbReference type="ARBA" id="ARBA00035284"/>
    </source>
</evidence>
<organism evidence="13 14">
    <name type="scientific">Pyrocoelia pectoralis</name>
    <dbReference type="NCBI Taxonomy" id="417401"/>
    <lineage>
        <taxon>Eukaryota</taxon>
        <taxon>Metazoa</taxon>
        <taxon>Ecdysozoa</taxon>
        <taxon>Arthropoda</taxon>
        <taxon>Hexapoda</taxon>
        <taxon>Insecta</taxon>
        <taxon>Pterygota</taxon>
        <taxon>Neoptera</taxon>
        <taxon>Endopterygota</taxon>
        <taxon>Coleoptera</taxon>
        <taxon>Polyphaga</taxon>
        <taxon>Elateriformia</taxon>
        <taxon>Elateroidea</taxon>
        <taxon>Lampyridae</taxon>
        <taxon>Lampyrinae</taxon>
        <taxon>Pyrocoelia</taxon>
    </lineage>
</organism>
<evidence type="ECO:0000256" key="6">
    <source>
        <dbReference type="ARBA" id="ARBA00022989"/>
    </source>
</evidence>
<evidence type="ECO:0000256" key="3">
    <source>
        <dbReference type="ARBA" id="ARBA00008090"/>
    </source>
</evidence>
<evidence type="ECO:0000256" key="1">
    <source>
        <dbReference type="ARBA" id="ARBA00004155"/>
    </source>
</evidence>
<evidence type="ECO:0000256" key="5">
    <source>
        <dbReference type="ARBA" id="ARBA00022692"/>
    </source>
</evidence>
<dbReference type="AlphaFoldDB" id="A0AAN7V9Y0"/>
<evidence type="ECO:0000256" key="12">
    <source>
        <dbReference type="SAM" id="Phobius"/>
    </source>
</evidence>
<sequence length="131" mass="14285">MHPTVHKEPPYPLNAGSQNINPPQYTHIYGPTVPNPQNITNDQYQYTTRPIYSQPIPLNYGSTTTVPTATTIIVPPQIITVGACPACRIGVLEDDYTCLGLLCAILFFPIGILCCLALKNRRCSACGAYFG</sequence>
<comment type="subcellular location">
    <subcellularLocation>
        <location evidence="2">Cytoplasm</location>
        <location evidence="2">Perinuclear region</location>
    </subcellularLocation>
    <subcellularLocation>
        <location evidence="1">Lysosome membrane</location>
        <topology evidence="1">Multi-pass membrane protein</topology>
    </subcellularLocation>
</comment>
<evidence type="ECO:0000256" key="11">
    <source>
        <dbReference type="ARBA" id="ARBA00046593"/>
    </source>
</evidence>
<evidence type="ECO:0000256" key="2">
    <source>
        <dbReference type="ARBA" id="ARBA00004556"/>
    </source>
</evidence>
<dbReference type="PANTHER" id="PTHR13551:SF1">
    <property type="entry name" value="MEMBRANE PROTEIN BRI3"/>
    <property type="match status" value="1"/>
</dbReference>
<keyword evidence="8" id="KW-0458">Lysosome</keyword>
<keyword evidence="7 12" id="KW-0472">Membrane</keyword>
<comment type="caution">
    <text evidence="13">The sequence shown here is derived from an EMBL/GenBank/DDBJ whole genome shotgun (WGS) entry which is preliminary data.</text>
</comment>
<evidence type="ECO:0000313" key="14">
    <source>
        <dbReference type="Proteomes" id="UP001329430"/>
    </source>
</evidence>
<name>A0AAN7V9Y0_9COLE</name>
<dbReference type="InterPro" id="IPR019317">
    <property type="entry name" value="BRI3"/>
</dbReference>
<dbReference type="Proteomes" id="UP001329430">
    <property type="component" value="Chromosome 8"/>
</dbReference>
<reference evidence="13 14" key="1">
    <citation type="journal article" date="2024" name="Insects">
        <title>An Improved Chromosome-Level Genome Assembly of the Firefly Pyrocoelia pectoralis.</title>
        <authorList>
            <person name="Fu X."/>
            <person name="Meyer-Rochow V.B."/>
            <person name="Ballantyne L."/>
            <person name="Zhu X."/>
        </authorList>
    </citation>
    <scope>NUCLEOTIDE SEQUENCE [LARGE SCALE GENOMIC DNA]</scope>
    <source>
        <strain evidence="13">XCY_ONT2</strain>
    </source>
</reference>
<dbReference type="Pfam" id="PF10164">
    <property type="entry name" value="BRI3"/>
    <property type="match status" value="1"/>
</dbReference>
<accession>A0AAN7V9Y0</accession>
<feature type="transmembrane region" description="Helical" evidence="12">
    <location>
        <begin position="99"/>
        <end position="118"/>
    </location>
</feature>
<proteinExistence type="inferred from homology"/>
<keyword evidence="14" id="KW-1185">Reference proteome</keyword>
<dbReference type="GO" id="GO:0005765">
    <property type="term" value="C:lysosomal membrane"/>
    <property type="evidence" value="ECO:0007669"/>
    <property type="project" value="UniProtKB-SubCell"/>
</dbReference>
<keyword evidence="5 12" id="KW-0812">Transmembrane</keyword>
<dbReference type="GO" id="GO:0048471">
    <property type="term" value="C:perinuclear region of cytoplasm"/>
    <property type="evidence" value="ECO:0007669"/>
    <property type="project" value="UniProtKB-SubCell"/>
</dbReference>
<evidence type="ECO:0000313" key="13">
    <source>
        <dbReference type="EMBL" id="KAK5639974.1"/>
    </source>
</evidence>
<comment type="similarity">
    <text evidence="3">Belongs to the BRI3 family.</text>
</comment>
<evidence type="ECO:0000256" key="10">
    <source>
        <dbReference type="ARBA" id="ARBA00035449"/>
    </source>
</evidence>
<evidence type="ECO:0000256" key="7">
    <source>
        <dbReference type="ARBA" id="ARBA00023136"/>
    </source>
</evidence>
<protein>
    <recommendedName>
        <fullName evidence="9">Membrane protein BRI3</fullName>
    </recommendedName>
    <alternativeName>
        <fullName evidence="10">Brain protein I3</fullName>
    </alternativeName>
</protein>
<keyword evidence="4" id="KW-0963">Cytoplasm</keyword>
<keyword evidence="6 12" id="KW-1133">Transmembrane helix</keyword>
<evidence type="ECO:0000256" key="8">
    <source>
        <dbReference type="ARBA" id="ARBA00023228"/>
    </source>
</evidence>
<gene>
    <name evidence="13" type="ORF">RI129_010785</name>
</gene>
<dbReference type="PANTHER" id="PTHR13551">
    <property type="entry name" value="BRAIN PROTEIN I3"/>
    <property type="match status" value="1"/>
</dbReference>
<comment type="subunit">
    <text evidence="11">Interacts with BRI3BP. Interacts with MGAT1 and IFITM3.</text>
</comment>